<dbReference type="PIRSF" id="PIRSF000161">
    <property type="entry name" value="DHPR"/>
    <property type="match status" value="1"/>
</dbReference>
<evidence type="ECO:0000256" key="6">
    <source>
        <dbReference type="ARBA" id="ARBA00023002"/>
    </source>
</evidence>
<dbReference type="GeneID" id="95692693"/>
<feature type="domain" description="Dihydrodipicolinate reductase C-terminal" evidence="15">
    <location>
        <begin position="111"/>
        <end position="247"/>
    </location>
</feature>
<comment type="catalytic activity">
    <reaction evidence="12 13">
        <text>(S)-2,3,4,5-tetrahydrodipicolinate + NAD(+) + H2O = (2S,4S)-4-hydroxy-2,3,4,5-tetrahydrodipicolinate + NADH + H(+)</text>
        <dbReference type="Rhea" id="RHEA:35323"/>
        <dbReference type="ChEBI" id="CHEBI:15377"/>
        <dbReference type="ChEBI" id="CHEBI:15378"/>
        <dbReference type="ChEBI" id="CHEBI:16845"/>
        <dbReference type="ChEBI" id="CHEBI:57540"/>
        <dbReference type="ChEBI" id="CHEBI:57945"/>
        <dbReference type="ChEBI" id="CHEBI:67139"/>
        <dbReference type="EC" id="1.17.1.8"/>
    </reaction>
</comment>
<dbReference type="GO" id="GO:0016726">
    <property type="term" value="F:oxidoreductase activity, acting on CH or CH2 groups, NAD or NADP as acceptor"/>
    <property type="evidence" value="ECO:0007669"/>
    <property type="project" value="UniProtKB-UniRule"/>
</dbReference>
<sequence>MSKLRVAVLGAQGRIGSEAVRAVEAAEDMELVAALGRGDKLETLTEAGAQVVVELTTPGSVMDNLDFCVRHGIHAVVGTTGWTEERLAQLRTWLAASPETGVLIAPNFSIGAVLTMKFAQIAAPYFESVEVVELHHPHKVDAPSGTATRTAQLIAAARAEAGLGAQPDSTATGLEGARGADVDGVRVHSVRLAGLLAHQEVLLGGEGETLTVRHDSLHHSSFMPGILLGARRVTTAPGLTFGLEHFLDLG</sequence>
<comment type="similarity">
    <text evidence="1 13">Belongs to the DapB family.</text>
</comment>
<dbReference type="InterPro" id="IPR022663">
    <property type="entry name" value="DapB_C"/>
</dbReference>
<comment type="caution">
    <text evidence="16">The sequence shown here is derived from an EMBL/GenBank/DDBJ whole genome shotgun (WGS) entry which is preliminary data.</text>
</comment>
<evidence type="ECO:0000256" key="13">
    <source>
        <dbReference type="HAMAP-Rule" id="MF_00102"/>
    </source>
</evidence>
<evidence type="ECO:0000313" key="16">
    <source>
        <dbReference type="EMBL" id="GEB60831.1"/>
    </source>
</evidence>
<evidence type="ECO:0000256" key="12">
    <source>
        <dbReference type="ARBA" id="ARBA00049396"/>
    </source>
</evidence>
<accession>A0A4Y3RSG2</accession>
<dbReference type="EMBL" id="BJMN01000047">
    <property type="protein sequence ID" value="GEB60831.1"/>
    <property type="molecule type" value="Genomic_DNA"/>
</dbReference>
<dbReference type="Gene3D" id="3.30.360.10">
    <property type="entry name" value="Dihydrodipicolinate Reductase, domain 2"/>
    <property type="match status" value="1"/>
</dbReference>
<evidence type="ECO:0000256" key="2">
    <source>
        <dbReference type="ARBA" id="ARBA00022490"/>
    </source>
</evidence>
<protein>
    <recommendedName>
        <fullName evidence="10 13">4-hydroxy-tetrahydrodipicolinate reductase</fullName>
        <shortName evidence="13">HTPA reductase</shortName>
        <ecNumber evidence="10 13">1.17.1.8</ecNumber>
    </recommendedName>
</protein>
<keyword evidence="7 13" id="KW-0520">NAD</keyword>
<feature type="domain" description="Dihydrodipicolinate reductase N-terminal" evidence="14">
    <location>
        <begin position="5"/>
        <end position="108"/>
    </location>
</feature>
<feature type="binding site" evidence="13">
    <location>
        <begin position="78"/>
        <end position="80"/>
    </location>
    <ligand>
        <name>NAD(+)</name>
        <dbReference type="ChEBI" id="CHEBI:57540"/>
    </ligand>
</feature>
<evidence type="ECO:0000256" key="3">
    <source>
        <dbReference type="ARBA" id="ARBA00022605"/>
    </source>
</evidence>
<evidence type="ECO:0000256" key="4">
    <source>
        <dbReference type="ARBA" id="ARBA00022857"/>
    </source>
</evidence>
<comment type="subunit">
    <text evidence="13">Homotetramer.</text>
</comment>
<dbReference type="EC" id="1.17.1.8" evidence="10 13"/>
<dbReference type="GO" id="GO:0005829">
    <property type="term" value="C:cytosol"/>
    <property type="evidence" value="ECO:0007669"/>
    <property type="project" value="TreeGrafter"/>
</dbReference>
<dbReference type="InterPro" id="IPR036291">
    <property type="entry name" value="NAD(P)-bd_dom_sf"/>
</dbReference>
<dbReference type="GO" id="GO:0008839">
    <property type="term" value="F:4-hydroxy-tetrahydrodipicolinate reductase"/>
    <property type="evidence" value="ECO:0007669"/>
    <property type="project" value="UniProtKB-UniRule"/>
</dbReference>
<dbReference type="UniPathway" id="UPA00034">
    <property type="reaction ID" value="UER00018"/>
</dbReference>
<evidence type="ECO:0000259" key="14">
    <source>
        <dbReference type="Pfam" id="PF01113"/>
    </source>
</evidence>
<dbReference type="GO" id="GO:0009089">
    <property type="term" value="P:lysine biosynthetic process via diaminopimelate"/>
    <property type="evidence" value="ECO:0007669"/>
    <property type="project" value="UniProtKB-UniRule"/>
</dbReference>
<keyword evidence="6 13" id="KW-0560">Oxidoreductase</keyword>
<dbReference type="InterPro" id="IPR023940">
    <property type="entry name" value="DHDPR_bac"/>
</dbReference>
<evidence type="ECO:0000256" key="7">
    <source>
        <dbReference type="ARBA" id="ARBA00023027"/>
    </source>
</evidence>
<proteinExistence type="inferred from homology"/>
<dbReference type="GO" id="GO:0051287">
    <property type="term" value="F:NAD binding"/>
    <property type="evidence" value="ECO:0007669"/>
    <property type="project" value="UniProtKB-UniRule"/>
</dbReference>
<comment type="function">
    <text evidence="13">Catalyzes the conversion of 4-hydroxy-tetrahydrodipicolinate (HTPA) to tetrahydrodipicolinate.</text>
</comment>
<keyword evidence="17" id="KW-1185">Reference proteome</keyword>
<gene>
    <name evidence="13 16" type="primary">dapB</name>
    <name evidence="16" type="ORF">SGA01_64360</name>
</gene>
<evidence type="ECO:0000313" key="17">
    <source>
        <dbReference type="Proteomes" id="UP000315226"/>
    </source>
</evidence>
<dbReference type="OrthoDB" id="9790352at2"/>
<dbReference type="AlphaFoldDB" id="A0A4Y3RSG2"/>
<dbReference type="PANTHER" id="PTHR20836">
    <property type="entry name" value="DIHYDRODIPICOLINATE REDUCTASE"/>
    <property type="match status" value="1"/>
</dbReference>
<comment type="subcellular location">
    <subcellularLocation>
        <location evidence="13">Cytoplasm</location>
    </subcellularLocation>
</comment>
<evidence type="ECO:0000256" key="5">
    <source>
        <dbReference type="ARBA" id="ARBA00022915"/>
    </source>
</evidence>
<dbReference type="PROSITE" id="PS01298">
    <property type="entry name" value="DAPB"/>
    <property type="match status" value="1"/>
</dbReference>
<evidence type="ECO:0000256" key="1">
    <source>
        <dbReference type="ARBA" id="ARBA00006642"/>
    </source>
</evidence>
<dbReference type="Proteomes" id="UP000315226">
    <property type="component" value="Unassembled WGS sequence"/>
</dbReference>
<name>A0A4Y3RSG2_9ACTN</name>
<feature type="binding site" evidence="13">
    <location>
        <position position="136"/>
    </location>
    <ligand>
        <name>(S)-2,3,4,5-tetrahydrodipicolinate</name>
        <dbReference type="ChEBI" id="CHEBI:16845"/>
    </ligand>
</feature>
<dbReference type="InterPro" id="IPR000846">
    <property type="entry name" value="DapB_N"/>
</dbReference>
<feature type="binding site" evidence="13">
    <location>
        <begin position="10"/>
        <end position="15"/>
    </location>
    <ligand>
        <name>NAD(+)</name>
        <dbReference type="ChEBI" id="CHEBI:57540"/>
    </ligand>
</feature>
<evidence type="ECO:0000256" key="10">
    <source>
        <dbReference type="ARBA" id="ARBA00038983"/>
    </source>
</evidence>
<evidence type="ECO:0000259" key="15">
    <source>
        <dbReference type="Pfam" id="PF05173"/>
    </source>
</evidence>
<dbReference type="GO" id="GO:0050661">
    <property type="term" value="F:NADP binding"/>
    <property type="evidence" value="ECO:0007669"/>
    <property type="project" value="UniProtKB-UniRule"/>
</dbReference>
<evidence type="ECO:0000256" key="8">
    <source>
        <dbReference type="ARBA" id="ARBA00023154"/>
    </source>
</evidence>
<dbReference type="SUPFAM" id="SSF55347">
    <property type="entry name" value="Glyceraldehyde-3-phosphate dehydrogenase-like, C-terminal domain"/>
    <property type="match status" value="1"/>
</dbReference>
<evidence type="ECO:0000256" key="9">
    <source>
        <dbReference type="ARBA" id="ARBA00037922"/>
    </source>
</evidence>
<keyword evidence="5 13" id="KW-0220">Diaminopimelate biosynthesis</keyword>
<dbReference type="RefSeq" id="WP_055641036.1">
    <property type="nucleotide sequence ID" value="NZ_BJMN01000047.1"/>
</dbReference>
<dbReference type="Pfam" id="PF05173">
    <property type="entry name" value="DapB_C"/>
    <property type="match status" value="1"/>
</dbReference>
<dbReference type="Gene3D" id="3.40.50.720">
    <property type="entry name" value="NAD(P)-binding Rossmann-like Domain"/>
    <property type="match status" value="1"/>
</dbReference>
<comment type="caution">
    <text evidence="13">Was originally thought to be a dihydrodipicolinate reductase (DHDPR), catalyzing the conversion of dihydrodipicolinate to tetrahydrodipicolinate. However, it was shown in E.coli that the substrate of the enzymatic reaction is not dihydrodipicolinate (DHDP) but in fact (2S,4S)-4-hydroxy-2,3,4,5-tetrahydrodipicolinic acid (HTPA), the product released by the DapA-catalyzed reaction.</text>
</comment>
<feature type="active site" description="Proton donor/acceptor" evidence="13">
    <location>
        <position position="135"/>
    </location>
</feature>
<evidence type="ECO:0000256" key="11">
    <source>
        <dbReference type="ARBA" id="ARBA00049080"/>
    </source>
</evidence>
<dbReference type="NCBIfam" id="TIGR00036">
    <property type="entry name" value="dapB"/>
    <property type="match status" value="1"/>
</dbReference>
<feature type="binding site" evidence="13">
    <location>
        <begin position="105"/>
        <end position="108"/>
    </location>
    <ligand>
        <name>NAD(+)</name>
        <dbReference type="ChEBI" id="CHEBI:57540"/>
    </ligand>
</feature>
<dbReference type="InterPro" id="IPR022664">
    <property type="entry name" value="DapB_N_CS"/>
</dbReference>
<dbReference type="SUPFAM" id="SSF51735">
    <property type="entry name" value="NAD(P)-binding Rossmann-fold domains"/>
    <property type="match status" value="1"/>
</dbReference>
<feature type="binding site" evidence="13">
    <location>
        <begin position="145"/>
        <end position="146"/>
    </location>
    <ligand>
        <name>(S)-2,3,4,5-tetrahydrodipicolinate</name>
        <dbReference type="ChEBI" id="CHEBI:16845"/>
    </ligand>
</feature>
<keyword evidence="2 13" id="KW-0963">Cytoplasm</keyword>
<dbReference type="HAMAP" id="MF_00102">
    <property type="entry name" value="DapB"/>
    <property type="match status" value="1"/>
</dbReference>
<comment type="catalytic activity">
    <reaction evidence="11 13">
        <text>(S)-2,3,4,5-tetrahydrodipicolinate + NADP(+) + H2O = (2S,4S)-4-hydroxy-2,3,4,5-tetrahydrodipicolinate + NADPH + H(+)</text>
        <dbReference type="Rhea" id="RHEA:35331"/>
        <dbReference type="ChEBI" id="CHEBI:15377"/>
        <dbReference type="ChEBI" id="CHEBI:15378"/>
        <dbReference type="ChEBI" id="CHEBI:16845"/>
        <dbReference type="ChEBI" id="CHEBI:57783"/>
        <dbReference type="ChEBI" id="CHEBI:58349"/>
        <dbReference type="ChEBI" id="CHEBI:67139"/>
        <dbReference type="EC" id="1.17.1.8"/>
    </reaction>
</comment>
<feature type="active site" description="Proton donor" evidence="13">
    <location>
        <position position="139"/>
    </location>
</feature>
<dbReference type="GO" id="GO:0019877">
    <property type="term" value="P:diaminopimelate biosynthetic process"/>
    <property type="evidence" value="ECO:0007669"/>
    <property type="project" value="UniProtKB-UniRule"/>
</dbReference>
<dbReference type="Pfam" id="PF01113">
    <property type="entry name" value="DapB_N"/>
    <property type="match status" value="1"/>
</dbReference>
<organism evidence="16 17">
    <name type="scientific">Streptomyces gardneri</name>
    <dbReference type="NCBI Taxonomy" id="66892"/>
    <lineage>
        <taxon>Bacteria</taxon>
        <taxon>Bacillati</taxon>
        <taxon>Actinomycetota</taxon>
        <taxon>Actinomycetes</taxon>
        <taxon>Kitasatosporales</taxon>
        <taxon>Streptomycetaceae</taxon>
        <taxon>Streptomyces</taxon>
    </lineage>
</organism>
<keyword evidence="3 13" id="KW-0028">Amino-acid biosynthesis</keyword>
<comment type="pathway">
    <text evidence="9 13">Amino-acid biosynthesis; L-lysine biosynthesis via DAP pathway; (S)-tetrahydrodipicolinate from L-aspartate: step 4/4.</text>
</comment>
<keyword evidence="4 13" id="KW-0521">NADP</keyword>
<keyword evidence="8 13" id="KW-0457">Lysine biosynthesis</keyword>
<reference evidence="16 17" key="1">
    <citation type="submission" date="2019-06" db="EMBL/GenBank/DDBJ databases">
        <title>Whole genome shotgun sequence of Streptomyces gardneri NBRC 12865.</title>
        <authorList>
            <person name="Hosoyama A."/>
            <person name="Uohara A."/>
            <person name="Ohji S."/>
            <person name="Ichikawa N."/>
        </authorList>
    </citation>
    <scope>NUCLEOTIDE SEQUENCE [LARGE SCALE GENOMIC DNA]</scope>
    <source>
        <strain evidence="16 17">NBRC 12865</strain>
    </source>
</reference>
<comment type="caution">
    <text evidence="13">Lacks conserved residue(s) required for the propagation of feature annotation.</text>
</comment>
<dbReference type="PANTHER" id="PTHR20836:SF0">
    <property type="entry name" value="4-HYDROXY-TETRAHYDRODIPICOLINATE REDUCTASE 1, CHLOROPLASTIC-RELATED"/>
    <property type="match status" value="1"/>
</dbReference>
<dbReference type="FunFam" id="3.30.360.10:FF:000009">
    <property type="entry name" value="4-hydroxy-tetrahydrodipicolinate reductase"/>
    <property type="match status" value="1"/>
</dbReference>
<dbReference type="CDD" id="cd02274">
    <property type="entry name" value="DHDPR_N"/>
    <property type="match status" value="1"/>
</dbReference>